<evidence type="ECO:0000313" key="3">
    <source>
        <dbReference type="Proteomes" id="UP001054945"/>
    </source>
</evidence>
<name>A0AAV4SQR9_CAEEX</name>
<accession>A0AAV4SQR9</accession>
<keyword evidence="3" id="KW-1185">Reference proteome</keyword>
<comment type="caution">
    <text evidence="2">The sequence shown here is derived from an EMBL/GenBank/DDBJ whole genome shotgun (WGS) entry which is preliminary data.</text>
</comment>
<dbReference type="AlphaFoldDB" id="A0AAV4SQR9"/>
<sequence>MSLSPPVLPSIQEEHGNDPNSIQSRHGKAKASKQSVISRTGFRKHAERKGWGWDGKMMNERLQKLTLCSFHLMVVVRWCSPTLVGAQKETEGEATTHCASLMRKESDK</sequence>
<feature type="region of interest" description="Disordered" evidence="1">
    <location>
        <begin position="1"/>
        <end position="49"/>
    </location>
</feature>
<dbReference type="EMBL" id="BPLR01009809">
    <property type="protein sequence ID" value="GIY34802.1"/>
    <property type="molecule type" value="Genomic_DNA"/>
</dbReference>
<evidence type="ECO:0000256" key="1">
    <source>
        <dbReference type="SAM" id="MobiDB-lite"/>
    </source>
</evidence>
<evidence type="ECO:0000313" key="2">
    <source>
        <dbReference type="EMBL" id="GIY34802.1"/>
    </source>
</evidence>
<organism evidence="2 3">
    <name type="scientific">Caerostris extrusa</name>
    <name type="common">Bark spider</name>
    <name type="synonym">Caerostris bankana</name>
    <dbReference type="NCBI Taxonomy" id="172846"/>
    <lineage>
        <taxon>Eukaryota</taxon>
        <taxon>Metazoa</taxon>
        <taxon>Ecdysozoa</taxon>
        <taxon>Arthropoda</taxon>
        <taxon>Chelicerata</taxon>
        <taxon>Arachnida</taxon>
        <taxon>Araneae</taxon>
        <taxon>Araneomorphae</taxon>
        <taxon>Entelegynae</taxon>
        <taxon>Araneoidea</taxon>
        <taxon>Araneidae</taxon>
        <taxon>Caerostris</taxon>
    </lineage>
</organism>
<protein>
    <submittedName>
        <fullName evidence="2">Uncharacterized protein</fullName>
    </submittedName>
</protein>
<gene>
    <name evidence="2" type="ORF">CEXT_146281</name>
</gene>
<dbReference type="Proteomes" id="UP001054945">
    <property type="component" value="Unassembled WGS sequence"/>
</dbReference>
<reference evidence="2 3" key="1">
    <citation type="submission" date="2021-06" db="EMBL/GenBank/DDBJ databases">
        <title>Caerostris extrusa draft genome.</title>
        <authorList>
            <person name="Kono N."/>
            <person name="Arakawa K."/>
        </authorList>
    </citation>
    <scope>NUCLEOTIDE SEQUENCE [LARGE SCALE GENOMIC DNA]</scope>
</reference>
<feature type="region of interest" description="Disordered" evidence="1">
    <location>
        <begin position="87"/>
        <end position="108"/>
    </location>
</feature>
<proteinExistence type="predicted"/>